<reference evidence="1 2" key="2">
    <citation type="submission" date="2013-02" db="EMBL/GenBank/DDBJ databases">
        <title>The Genome Sequence of Plasmodium falciparum 7G8.</title>
        <authorList>
            <consortium name="The Broad Institute Genome Sequencing Platform"/>
            <consortium name="The Broad Institute Genome Sequencing Center for Infectious Disease"/>
            <person name="Neafsey D."/>
            <person name="Cheeseman I."/>
            <person name="Volkman S."/>
            <person name="Adams J."/>
            <person name="Walker B."/>
            <person name="Young S.K."/>
            <person name="Zeng Q."/>
            <person name="Gargeya S."/>
            <person name="Fitzgerald M."/>
            <person name="Haas B."/>
            <person name="Abouelleil A."/>
            <person name="Alvarado L."/>
            <person name="Arachchi H.M."/>
            <person name="Berlin A.M."/>
            <person name="Chapman S.B."/>
            <person name="Dewar J."/>
            <person name="Goldberg J."/>
            <person name="Griggs A."/>
            <person name="Gujja S."/>
            <person name="Hansen M."/>
            <person name="Howarth C."/>
            <person name="Imamovic A."/>
            <person name="Larimer J."/>
            <person name="McCowan C."/>
            <person name="Murphy C."/>
            <person name="Neiman D."/>
            <person name="Pearson M."/>
            <person name="Priest M."/>
            <person name="Roberts A."/>
            <person name="Saif S."/>
            <person name="Shea T."/>
            <person name="Sisk P."/>
            <person name="Sykes S."/>
            <person name="Wortman J."/>
            <person name="Nusbaum C."/>
            <person name="Birren B."/>
        </authorList>
    </citation>
    <scope>NUCLEOTIDE SEQUENCE [LARGE SCALE GENOMIC DNA]</scope>
    <source>
        <strain evidence="1 2">7G8</strain>
    </source>
</reference>
<organism evidence="1 2">
    <name type="scientific">Plasmodium falciparum (isolate 7G8)</name>
    <dbReference type="NCBI Taxonomy" id="57266"/>
    <lineage>
        <taxon>Eukaryota</taxon>
        <taxon>Sar</taxon>
        <taxon>Alveolata</taxon>
        <taxon>Apicomplexa</taxon>
        <taxon>Aconoidasida</taxon>
        <taxon>Haemosporida</taxon>
        <taxon>Plasmodiidae</taxon>
        <taxon>Plasmodium</taxon>
        <taxon>Plasmodium (Laverania)</taxon>
    </lineage>
</organism>
<protein>
    <submittedName>
        <fullName evidence="1">Uncharacterized protein</fullName>
    </submittedName>
</protein>
<evidence type="ECO:0000313" key="2">
    <source>
        <dbReference type="Proteomes" id="UP000030688"/>
    </source>
</evidence>
<dbReference type="Proteomes" id="UP000030688">
    <property type="component" value="Unassembled WGS sequence"/>
</dbReference>
<accession>W7F9I5</accession>
<gene>
    <name evidence="1" type="ORF">PFBG_04677</name>
</gene>
<reference evidence="2" key="1">
    <citation type="submission" date="2007-11" db="EMBL/GenBank/DDBJ databases">
        <authorList>
            <consortium name="The Broad Institute Genome Sequencing Platform"/>
            <person name="Volkman S.K."/>
            <person name="Daily J.P."/>
            <person name="Sarr O."/>
            <person name="Ndiaye D."/>
            <person name="Ndir O."/>
            <person name="Mboup S."/>
            <person name="Lukens A."/>
            <person name="Stange-Thomann N."/>
            <person name="Mauceli E."/>
            <person name="Gnerre S."/>
            <person name="Jaffe D."/>
            <person name="Zainoun J."/>
            <person name="Wiegand R.C."/>
            <person name="Birren B."/>
            <person name="Galagan J."/>
            <person name="Lander E."/>
            <person name="Wirth D.F."/>
        </authorList>
    </citation>
    <scope>NUCLEOTIDE SEQUENCE [LARGE SCALE GENOMIC DNA]</scope>
    <source>
        <strain evidence="2">7G8</strain>
    </source>
</reference>
<dbReference type="EMBL" id="KE123635">
    <property type="protein sequence ID" value="EUR65938.1"/>
    <property type="molecule type" value="Genomic_DNA"/>
</dbReference>
<sequence>MKPNDNLENNMNLSIGKIDLSNIYMDILHIHETLVNHIQTIVTQVYSLIEKTLCDHIERNKLDIYMFEEKYKDNNIIDGDKDKMIIHSLNNLNNNYFGNDIKNKFILEKVNECILDNENDKKNKIKISSKKKYFNELLNFGNKNKNKNVQIKTITSSICTYKNGVDDEHENDNDDDDNYCDDNDCDDNDCDDCDDNDCDDNDCDDNDCDDNDCDDNDCDDNDCDDNDCDDNDCDDDNNNDNDDNYECINIDDNNLINSIKIRNDENNLLFNNRYTRNHHDNNSVNCFMNINKKTKEVYNNECNNNYFREEQKNNLYDRKKQKYKKKAEDVVHKVMNNKCIQNEIYENKIKLQKHIALLELIKYVILYSNTNIKKENTEIIKKREINEINSYQNGNVTNKRYKKGLHKNGIHENDLHENDLHENDLHKNDLHKNDIHKNDIHKNDIHKNDLQKTKTDLNHSEYDKGIKDEHTNSNINLSNVKLKYINIITYYMDLLSPFNKCYSEKNGTTNEDQKNLKMVCKKLDQIVLNYESIIDQILKKGNLNYSDINKLYQAHNHNNMEEYSSSQLNDENQCENKRVQNNMCISIDNKINMKNKSIPCECTKCLEEKNTNNYKNRRHHNTYIKCCHDSHLYSREINDQGHDKNKCSHNINNSTPESIVQNNKNISDINLVNNTNISINCNKLLNENCIKSSCDKSNFLNTPNIVVPKYSNIRPITQKDSLSNDLLRNNNLREKYHPQNDSNYYKEIRNTNCNNDVEKNIKDNILHTKKQSSHLNNVDYDSDNKLKNDYSEGINNFDQNNNQKNNMIPLFNDDHIVNYRNISSSNHHNINNIPNYFIPLNNNDEKKKFLDIETYKHKNIKMNNNDKHIYNNMNNNDKHIYNNNI</sequence>
<name>W7F9I5_PLAF8</name>
<evidence type="ECO:0000313" key="1">
    <source>
        <dbReference type="EMBL" id="EUR65938.1"/>
    </source>
</evidence>
<proteinExistence type="predicted"/>
<dbReference type="AlphaFoldDB" id="W7F9I5"/>